<accession>A0A9P3UXI2</accession>
<evidence type="ECO:0000256" key="1">
    <source>
        <dbReference type="SAM" id="MobiDB-lite"/>
    </source>
</evidence>
<organism evidence="3 4">
    <name type="scientific">Mycobacterium kiyosense</name>
    <dbReference type="NCBI Taxonomy" id="2871094"/>
    <lineage>
        <taxon>Bacteria</taxon>
        <taxon>Bacillati</taxon>
        <taxon>Actinomycetota</taxon>
        <taxon>Actinomycetes</taxon>
        <taxon>Mycobacteriales</taxon>
        <taxon>Mycobacteriaceae</taxon>
        <taxon>Mycobacterium</taxon>
    </lineage>
</organism>
<dbReference type="EMBL" id="BRZI01000001">
    <property type="protein sequence ID" value="GLD28247.1"/>
    <property type="molecule type" value="Genomic_DNA"/>
</dbReference>
<sequence length="70" mass="7287">MVALVAPVAPVAAGTGSPDRGDCDVVAGRFGTDVWSDWWLLEPPQPTAASNEIPMATTTTGLRIDPAPLR</sequence>
<feature type="region of interest" description="Disordered" evidence="1">
    <location>
        <begin position="46"/>
        <end position="70"/>
    </location>
</feature>
<comment type="caution">
    <text evidence="3">The sequence shown here is derived from an EMBL/GenBank/DDBJ whole genome shotgun (WGS) entry which is preliminary data.</text>
</comment>
<name>A0A9P3UXI2_9MYCO</name>
<proteinExistence type="predicted"/>
<evidence type="ECO:0000313" key="2">
    <source>
        <dbReference type="EMBL" id="GLB81155.1"/>
    </source>
</evidence>
<dbReference type="Proteomes" id="UP001064782">
    <property type="component" value="Unassembled WGS sequence"/>
</dbReference>
<gene>
    <name evidence="3" type="ORF">Mkiyose1413_01300</name>
    <name evidence="2" type="ORF">SRL2020028_04110</name>
</gene>
<reference evidence="3" key="1">
    <citation type="submission" date="2022-08" db="EMBL/GenBank/DDBJ databases">
        <title>Mycobacterium kiyosense sp. nov., scotochromogenic slow-glowing species isolated from respiratory specimens.</title>
        <authorList>
            <person name="Fukano H."/>
            <person name="Kazumi Y."/>
            <person name="Sakagami N."/>
            <person name="Ato M."/>
            <person name="Mitarai S."/>
            <person name="Hoshino Y."/>
        </authorList>
    </citation>
    <scope>NUCLEOTIDE SEQUENCE</scope>
    <source>
        <strain evidence="3">1413</strain>
        <strain evidence="2">SRL2020-028</strain>
    </source>
</reference>
<dbReference type="AlphaFoldDB" id="A0A9P3UXI2"/>
<keyword evidence="4" id="KW-1185">Reference proteome</keyword>
<evidence type="ECO:0000313" key="3">
    <source>
        <dbReference type="EMBL" id="GLD28247.1"/>
    </source>
</evidence>
<dbReference type="Proteomes" id="UP001165663">
    <property type="component" value="Unassembled WGS sequence"/>
</dbReference>
<evidence type="ECO:0000313" key="4">
    <source>
        <dbReference type="Proteomes" id="UP001064782"/>
    </source>
</evidence>
<dbReference type="EMBL" id="BRXE01000002">
    <property type="protein sequence ID" value="GLB81155.1"/>
    <property type="molecule type" value="Genomic_DNA"/>
</dbReference>
<protein>
    <submittedName>
        <fullName evidence="3">Uncharacterized protein</fullName>
    </submittedName>
</protein>